<evidence type="ECO:0008006" key="2">
    <source>
        <dbReference type="Google" id="ProtNLM"/>
    </source>
</evidence>
<comment type="caution">
    <text evidence="1">The sequence shown here is derived from an EMBL/GenBank/DDBJ whole genome shotgun (WGS) entry which is preliminary data.</text>
</comment>
<reference evidence="1" key="1">
    <citation type="journal article" date="2015" name="Nature">
        <title>Complex archaea that bridge the gap between prokaryotes and eukaryotes.</title>
        <authorList>
            <person name="Spang A."/>
            <person name="Saw J.H."/>
            <person name="Jorgensen S.L."/>
            <person name="Zaremba-Niedzwiedzka K."/>
            <person name="Martijn J."/>
            <person name="Lind A.E."/>
            <person name="van Eijk R."/>
            <person name="Schleper C."/>
            <person name="Guy L."/>
            <person name="Ettema T.J."/>
        </authorList>
    </citation>
    <scope>NUCLEOTIDE SEQUENCE</scope>
</reference>
<organism evidence="1">
    <name type="scientific">marine sediment metagenome</name>
    <dbReference type="NCBI Taxonomy" id="412755"/>
    <lineage>
        <taxon>unclassified sequences</taxon>
        <taxon>metagenomes</taxon>
        <taxon>ecological metagenomes</taxon>
    </lineage>
</organism>
<gene>
    <name evidence="1" type="ORF">LCGC14_1420750</name>
</gene>
<accession>A0A0F9MT51</accession>
<dbReference type="InterPro" id="IPR058240">
    <property type="entry name" value="rSAM_sf"/>
</dbReference>
<dbReference type="SUPFAM" id="SSF102114">
    <property type="entry name" value="Radical SAM enzymes"/>
    <property type="match status" value="1"/>
</dbReference>
<sequence length="285" mass="31873">MKAYYQNPQATLIRVFPRRTSYTPTDEYAFVGDPPLIRPDGLTVHVSVVFTWDQEEGERLATAWAQYYPSVQLGGPAFGNGGNNFVPGRYVVNGVTFTSRGCNRKCPWCLVPEREGRLSLLSIASGNIIQDNNLLACPRAHISAVFEMLKRQRRSAIFAGGLDASLVDDWVAQEMAGLRIGSVFLAADTRAAVAPLREATRRLSFLSRRKLRCYVLIGFGGESIAAARERLEAVWEAGCLPFAQLYQPPDQHIYYDAAWRALAREWSRPAAMFANHRSEVLKSER</sequence>
<protein>
    <recommendedName>
        <fullName evidence="2">Radical SAM core domain-containing protein</fullName>
    </recommendedName>
</protein>
<dbReference type="AlphaFoldDB" id="A0A0F9MT51"/>
<proteinExistence type="predicted"/>
<dbReference type="EMBL" id="LAZR01009476">
    <property type="protein sequence ID" value="KKM72417.1"/>
    <property type="molecule type" value="Genomic_DNA"/>
</dbReference>
<evidence type="ECO:0000313" key="1">
    <source>
        <dbReference type="EMBL" id="KKM72417.1"/>
    </source>
</evidence>
<name>A0A0F9MT51_9ZZZZ</name>